<sequence>MGPLSMGCHEYPVDLGLPPEAAHAPVSARTTNDVSSLVLTIRITRLSAPHRIMRDEAGEACMIEARRRLFGGQPWRRSGCLAILARAHRRGAPLAGLAVLREAGPSGCLRRRLQADPKPLSGQARAQAVLKDISRRDGVRIRSTLCQRAADLSGPSNPGAARRGMKVRMHHKQHPIGSGFGAAATADDVLAGVELGGKHIIVTGGHAGIGLETTRALARAGASVTVGARDPARAALALAGIERVEVGQLDLVDPRSIDAFTSRWLESRRPLHVLVNSAALPAPGTITRDSRGFEVQLSTSHLGHFQLTLGLLRALRAAKGARVVVVSSGAQRMGRIRWDDPNFSTGYDPLAAYAQAKLANVLFAVELDRRFAGEGIRGYAVHPGVVVGTTLNSAAGADGLRAMGLIDDSGHPIIDPERGKKTAQQGASTIVFAATSPLLADIGGVYLKDNDISRLDDESRPLTPESIPAEAASHAIDPESARRLWELSERLLET</sequence>
<comment type="similarity">
    <text evidence="1">Belongs to the short-chain dehydrogenases/reductases (SDR) family.</text>
</comment>
<dbReference type="InterPro" id="IPR002347">
    <property type="entry name" value="SDR_fam"/>
</dbReference>
<reference evidence="3 4" key="1">
    <citation type="submission" date="2022-11" db="EMBL/GenBank/DDBJ databases">
        <title>Minimal conservation of predation-associated metabolite biosynthetic gene clusters underscores biosynthetic potential of Myxococcota including descriptions for ten novel species: Archangium lansinium sp. nov., Myxococcus landrumus sp. nov., Nannocystis bai.</title>
        <authorList>
            <person name="Ahearne A."/>
            <person name="Stevens C."/>
            <person name="Dowd S."/>
        </authorList>
    </citation>
    <scope>NUCLEOTIDE SEQUENCE [LARGE SCALE GENOMIC DNA]</scope>
    <source>
        <strain evidence="3 4">BB15-2</strain>
    </source>
</reference>
<name>A0ABT5DY17_9BACT</name>
<keyword evidence="4" id="KW-1185">Reference proteome</keyword>
<dbReference type="SUPFAM" id="SSF51735">
    <property type="entry name" value="NAD(P)-binding Rossmann-fold domains"/>
    <property type="match status" value="1"/>
</dbReference>
<protein>
    <submittedName>
        <fullName evidence="3">SDR family NAD(P)-dependent oxidoreductase</fullName>
    </submittedName>
</protein>
<proteinExistence type="inferred from homology"/>
<dbReference type="PANTHER" id="PTHR24320">
    <property type="entry name" value="RETINOL DEHYDROGENASE"/>
    <property type="match status" value="1"/>
</dbReference>
<dbReference type="Gene3D" id="3.40.50.720">
    <property type="entry name" value="NAD(P)-binding Rossmann-like Domain"/>
    <property type="match status" value="1"/>
</dbReference>
<dbReference type="Proteomes" id="UP001221686">
    <property type="component" value="Unassembled WGS sequence"/>
</dbReference>
<evidence type="ECO:0000256" key="1">
    <source>
        <dbReference type="ARBA" id="ARBA00006484"/>
    </source>
</evidence>
<evidence type="ECO:0000256" key="2">
    <source>
        <dbReference type="ARBA" id="ARBA00023002"/>
    </source>
</evidence>
<dbReference type="EMBL" id="JAQNDL010000001">
    <property type="protein sequence ID" value="MDC0718063.1"/>
    <property type="molecule type" value="Genomic_DNA"/>
</dbReference>
<keyword evidence="2" id="KW-0560">Oxidoreductase</keyword>
<organism evidence="3 4">
    <name type="scientific">Nannocystis bainbridge</name>
    <dbReference type="NCBI Taxonomy" id="2995303"/>
    <lineage>
        <taxon>Bacteria</taxon>
        <taxon>Pseudomonadati</taxon>
        <taxon>Myxococcota</taxon>
        <taxon>Polyangia</taxon>
        <taxon>Nannocystales</taxon>
        <taxon>Nannocystaceae</taxon>
        <taxon>Nannocystis</taxon>
    </lineage>
</organism>
<accession>A0ABT5DY17</accession>
<gene>
    <name evidence="3" type="ORF">POL25_14245</name>
</gene>
<dbReference type="InterPro" id="IPR036291">
    <property type="entry name" value="NAD(P)-bd_dom_sf"/>
</dbReference>
<dbReference type="PANTHER" id="PTHR24320:SF148">
    <property type="entry name" value="NAD(P)-BINDING ROSSMANN-FOLD SUPERFAMILY PROTEIN"/>
    <property type="match status" value="1"/>
</dbReference>
<dbReference type="PRINTS" id="PR00081">
    <property type="entry name" value="GDHRDH"/>
</dbReference>
<evidence type="ECO:0000313" key="3">
    <source>
        <dbReference type="EMBL" id="MDC0718063.1"/>
    </source>
</evidence>
<comment type="caution">
    <text evidence="3">The sequence shown here is derived from an EMBL/GenBank/DDBJ whole genome shotgun (WGS) entry which is preliminary data.</text>
</comment>
<dbReference type="Pfam" id="PF00106">
    <property type="entry name" value="adh_short"/>
    <property type="match status" value="1"/>
</dbReference>
<evidence type="ECO:0000313" key="4">
    <source>
        <dbReference type="Proteomes" id="UP001221686"/>
    </source>
</evidence>